<dbReference type="EnsemblPlants" id="Kaladp0048s0563.1.v1.1">
    <property type="protein sequence ID" value="Kaladp0048s0563.1.v1.1.CDS.1"/>
    <property type="gene ID" value="Kaladp0048s0563.v1.1"/>
</dbReference>
<keyword evidence="5" id="KW-0472">Membrane</keyword>
<sequence length="65" mass="7850">MQYIFFLAPGFVAAHTLPVLYEKYDDKVDNFIYNFSGHLQKNFKKLDKNFLRRIPTGRFRGRKYD</sequence>
<dbReference type="Gramene" id="Kaladp0048s0563.1.v1.1">
    <property type="protein sequence ID" value="Kaladp0048s0563.1.v1.1.CDS.1"/>
    <property type="gene ID" value="Kaladp0048s0563.v1.1"/>
</dbReference>
<accession>A0A7N0TYL9</accession>
<evidence type="ECO:0000256" key="5">
    <source>
        <dbReference type="ARBA" id="ARBA00023136"/>
    </source>
</evidence>
<dbReference type="InterPro" id="IPR003388">
    <property type="entry name" value="Reticulon"/>
</dbReference>
<dbReference type="PROSITE" id="PS50845">
    <property type="entry name" value="RETICULON"/>
    <property type="match status" value="1"/>
</dbReference>
<keyword evidence="8" id="KW-1185">Reference proteome</keyword>
<keyword evidence="3" id="KW-0256">Endoplasmic reticulum</keyword>
<evidence type="ECO:0000313" key="7">
    <source>
        <dbReference type="EnsemblPlants" id="Kaladp0048s0563.1.v1.1.CDS.1"/>
    </source>
</evidence>
<dbReference type="GO" id="GO:0005789">
    <property type="term" value="C:endoplasmic reticulum membrane"/>
    <property type="evidence" value="ECO:0007669"/>
    <property type="project" value="UniProtKB-SubCell"/>
</dbReference>
<keyword evidence="4" id="KW-1133">Transmembrane helix</keyword>
<dbReference type="Proteomes" id="UP000594263">
    <property type="component" value="Unplaced"/>
</dbReference>
<evidence type="ECO:0000256" key="3">
    <source>
        <dbReference type="ARBA" id="ARBA00022824"/>
    </source>
</evidence>
<evidence type="ECO:0000259" key="6">
    <source>
        <dbReference type="PROSITE" id="PS50845"/>
    </source>
</evidence>
<evidence type="ECO:0000256" key="4">
    <source>
        <dbReference type="ARBA" id="ARBA00022989"/>
    </source>
</evidence>
<evidence type="ECO:0000313" key="8">
    <source>
        <dbReference type="Proteomes" id="UP000594263"/>
    </source>
</evidence>
<reference evidence="7" key="1">
    <citation type="submission" date="2021-01" db="UniProtKB">
        <authorList>
            <consortium name="EnsemblPlants"/>
        </authorList>
    </citation>
    <scope>IDENTIFICATION</scope>
</reference>
<name>A0A7N0TYL9_KALFE</name>
<dbReference type="AlphaFoldDB" id="A0A7N0TYL9"/>
<proteinExistence type="predicted"/>
<evidence type="ECO:0000256" key="1">
    <source>
        <dbReference type="ARBA" id="ARBA00004477"/>
    </source>
</evidence>
<protein>
    <recommendedName>
        <fullName evidence="6">Reticulon domain-containing protein</fullName>
    </recommendedName>
</protein>
<comment type="subcellular location">
    <subcellularLocation>
        <location evidence="1">Endoplasmic reticulum membrane</location>
        <topology evidence="1">Multi-pass membrane protein</topology>
    </subcellularLocation>
</comment>
<organism evidence="7 8">
    <name type="scientific">Kalanchoe fedtschenkoi</name>
    <name type="common">Lavender scallops</name>
    <name type="synonym">South American air plant</name>
    <dbReference type="NCBI Taxonomy" id="63787"/>
    <lineage>
        <taxon>Eukaryota</taxon>
        <taxon>Viridiplantae</taxon>
        <taxon>Streptophyta</taxon>
        <taxon>Embryophyta</taxon>
        <taxon>Tracheophyta</taxon>
        <taxon>Spermatophyta</taxon>
        <taxon>Magnoliopsida</taxon>
        <taxon>eudicotyledons</taxon>
        <taxon>Gunneridae</taxon>
        <taxon>Pentapetalae</taxon>
        <taxon>Saxifragales</taxon>
        <taxon>Crassulaceae</taxon>
        <taxon>Kalanchoe</taxon>
    </lineage>
</organism>
<feature type="domain" description="Reticulon" evidence="6">
    <location>
        <begin position="1"/>
        <end position="65"/>
    </location>
</feature>
<keyword evidence="2" id="KW-0812">Transmembrane</keyword>
<evidence type="ECO:0000256" key="2">
    <source>
        <dbReference type="ARBA" id="ARBA00022692"/>
    </source>
</evidence>